<proteinExistence type="predicted"/>
<comment type="caution">
    <text evidence="2">The sequence shown here is derived from an EMBL/GenBank/DDBJ whole genome shotgun (WGS) entry which is preliminary data.</text>
</comment>
<dbReference type="Proteomes" id="UP000184105">
    <property type="component" value="Unassembled WGS sequence"/>
</dbReference>
<dbReference type="SUPFAM" id="SSF52540">
    <property type="entry name" value="P-loop containing nucleoside triphosphate hydrolases"/>
    <property type="match status" value="1"/>
</dbReference>
<dbReference type="Gene3D" id="3.40.50.300">
    <property type="entry name" value="P-loop containing nucleotide triphosphate hydrolases"/>
    <property type="match status" value="1"/>
</dbReference>
<dbReference type="InterPro" id="IPR016024">
    <property type="entry name" value="ARM-type_fold"/>
</dbReference>
<accession>A0AAX2F4D5</accession>
<evidence type="ECO:0000313" key="3">
    <source>
        <dbReference type="Proteomes" id="UP000184105"/>
    </source>
</evidence>
<gene>
    <name evidence="2" type="ORF">SAMN05444364_1152</name>
</gene>
<dbReference type="EMBL" id="FQWA01000015">
    <property type="protein sequence ID" value="SHF88244.1"/>
    <property type="molecule type" value="Genomic_DNA"/>
</dbReference>
<dbReference type="CDD" id="cd00009">
    <property type="entry name" value="AAA"/>
    <property type="match status" value="1"/>
</dbReference>
<name>A0AAX2F4D5_9BACT</name>
<evidence type="ECO:0000313" key="2">
    <source>
        <dbReference type="EMBL" id="SHF88244.1"/>
    </source>
</evidence>
<feature type="domain" description="NACHT" evidence="1">
    <location>
        <begin position="81"/>
        <end position="226"/>
    </location>
</feature>
<evidence type="ECO:0000259" key="1">
    <source>
        <dbReference type="Pfam" id="PF05729"/>
    </source>
</evidence>
<dbReference type="InterPro" id="IPR007111">
    <property type="entry name" value="NACHT_NTPase"/>
</dbReference>
<keyword evidence="3" id="KW-1185">Reference proteome</keyword>
<reference evidence="2 3" key="1">
    <citation type="submission" date="2016-11" db="EMBL/GenBank/DDBJ databases">
        <authorList>
            <person name="Varghese N."/>
            <person name="Submissions S."/>
        </authorList>
    </citation>
    <scope>NUCLEOTIDE SEQUENCE [LARGE SCALE GENOMIC DNA]</scope>
    <source>
        <strain evidence="2 3">DSM 22613</strain>
    </source>
</reference>
<dbReference type="Pfam" id="PF05729">
    <property type="entry name" value="NACHT"/>
    <property type="match status" value="1"/>
</dbReference>
<dbReference type="SUPFAM" id="SSF48371">
    <property type="entry name" value="ARM repeat"/>
    <property type="match status" value="1"/>
</dbReference>
<dbReference type="RefSeq" id="WP_025838950.1">
    <property type="nucleotide sequence ID" value="NZ_BAKP01000029.1"/>
</dbReference>
<dbReference type="InterPro" id="IPR027417">
    <property type="entry name" value="P-loop_NTPase"/>
</dbReference>
<organism evidence="2 3">
    <name type="scientific">Prevotella scopos JCM 17725</name>
    <dbReference type="NCBI Taxonomy" id="1236518"/>
    <lineage>
        <taxon>Bacteria</taxon>
        <taxon>Pseudomonadati</taxon>
        <taxon>Bacteroidota</taxon>
        <taxon>Bacteroidia</taxon>
        <taxon>Bacteroidales</taxon>
        <taxon>Prevotellaceae</taxon>
        <taxon>Prevotella</taxon>
    </lineage>
</organism>
<protein>
    <submittedName>
        <fullName evidence="2">ATPase family associated with various cellular activities (AAA)</fullName>
    </submittedName>
</protein>
<sequence length="1305" mass="153297">MQTKNVNQFGKNSIFIEKNNGNVYITERYVEETTSAFHQGSYELREYNPTIEPAIPREEVNQILEWIEKDASTNNPMRLGLLYGKAGIGKSIVMHELLKKLHTINDYLVLGLKSDQIEFLDTDELSKKIHLGNPLEIVLKEMAKKYKRVVVLIDQIDALSLSLSSNRTPLRSLLKMIHQIQGIPHIRVVISCRPYDLKYDPELEKERIKKQWELKELSKEQVQETIQANQCKERLSDNLLCFLGNPLNLYLFLKVRQYEQLTDPLSTNMLYHQLWRKYINDDSIRKVDKNTLLSLFDSLVDTMYERQELSVHIRTFETQYNAELNYLFTNGLLIQTQTGLIQFFHQTLFDYVYARRFIEKGHNLLEVLKTQHQGLFTRASVKSILTFLREQDIQQYINTIEGLLYTKNENGKDTYRFHLKALALSNIPFFEKPLQEELRLIRQIYTDKKYMNIIFESVYTPNWFNAIWGIVDSMGGWINLNTEYKQKAMVMCFRTFSIEPNIVLNKLELALNLDDEEDCKHLSTLLQYNTQKCDSKKLIAFYNKLVKFGGPSEYTSILKNILNDSPSFVCEELKKNIILQLKDNEVYHIGVNYEVRELYEELLEKYYDLGIKLLVEILTIIYKSTHYNIDNAEIYYSTAFDYFQRGEDNILNSNFSQEAANILIDNFLKTIDTEQTKRYIETFSKSKYEGFVFIALYLYTSHPECFKDDVYKIITNRQVLANAPAWVEYQAVEALRVTFPLMSIEQKRTIVERILAINDKGEYRLMRESTEIRLKYGVPPLRIDSHKGKALHVIPKEELRDISWKAYQERQRIERKFNKNLLRNEKPSRTSSFFGWPSLKQEQGVRMSNKDWLNSMLKYTNNPFEWEKPSFTGQCQLFRNVVGQEPEKYLDLIKQTIKNEEISLAYPLAGLEGLLDAKKINDAMDILKDILNVINNDINTTERGFSIHSLLIALNDVINNEDVPELVFDLLCNTVINAKEPEEDKYQDAKDIYNIGINQPRGKAGYMLVGLAYNKKYKEDIFQTIEKIAETASVYTRAAILLDLAKLNWLDQNRNLDLFKKLLHDYNPRLMALPVHNYNPLVYFVNYAIDDLIDFFQHTLDYPECYKEQVIILWLGWLHNHKDERLKKFIDQMCNKSEDARLSLLQFLSRLKDNINQEAVDYILDLMDSRFETKEMGEAYDNLFCHIKNWSITFQYQIAEAFAASPLSKYQIRNFIKFLGSFAVNYPEQTLEWISKIIEKDTPDDVFTWNNIVEVVIQSYNGIKTFYNNSNQQILEFAMDLIDTIMQSESNKTLITNFINKLDNE</sequence>